<evidence type="ECO:0000313" key="2">
    <source>
        <dbReference type="EMBL" id="OQW86914.1"/>
    </source>
</evidence>
<dbReference type="EMBL" id="MTEI01000012">
    <property type="protein sequence ID" value="OQW86914.1"/>
    <property type="molecule type" value="Genomic_DNA"/>
</dbReference>
<accession>A0A1W9KRG2</accession>
<dbReference type="CDD" id="cd05403">
    <property type="entry name" value="NT_KNTase_like"/>
    <property type="match status" value="1"/>
</dbReference>
<dbReference type="Gene3D" id="3.30.460.10">
    <property type="entry name" value="Beta Polymerase, domain 2"/>
    <property type="match status" value="1"/>
</dbReference>
<dbReference type="SUPFAM" id="SSF81301">
    <property type="entry name" value="Nucleotidyltransferase"/>
    <property type="match status" value="1"/>
</dbReference>
<dbReference type="AlphaFoldDB" id="A0A1W9KRG2"/>
<dbReference type="PANTHER" id="PTHR43852:SF2">
    <property type="entry name" value="PROTEIN ADENYLYLTRANSFERASE MNTA"/>
    <property type="match status" value="1"/>
</dbReference>
<dbReference type="NCBIfam" id="NF047752">
    <property type="entry name" value="MntA_antitoxin"/>
    <property type="match status" value="1"/>
</dbReference>
<sequence length="139" mass="15195">MPHMSSNSAAPDADHMLQEVLQRFPALDLALVFGSVAKGQQHEASDLDIAVGASRPLTVPEKMGIISALADSTGRPVDLVDLKTVTEPLLGQIVRHGRRLLGGDKAYGQLISKHLFEQADFMPYQNRILLERRAAWIGK</sequence>
<proteinExistence type="predicted"/>
<comment type="caution">
    <text evidence="2">The sequence shown here is derived from an EMBL/GenBank/DDBJ whole genome shotgun (WGS) entry which is preliminary data.</text>
</comment>
<dbReference type="InterPro" id="IPR052930">
    <property type="entry name" value="TA_antitoxin_MntA"/>
</dbReference>
<evidence type="ECO:0000259" key="1">
    <source>
        <dbReference type="Pfam" id="PF18765"/>
    </source>
</evidence>
<dbReference type="PANTHER" id="PTHR43852">
    <property type="entry name" value="NUCLEOTIDYLTRANSFERASE"/>
    <property type="match status" value="1"/>
</dbReference>
<dbReference type="Proteomes" id="UP000192505">
    <property type="component" value="Unassembled WGS sequence"/>
</dbReference>
<dbReference type="InterPro" id="IPR043519">
    <property type="entry name" value="NT_sf"/>
</dbReference>
<name>A0A1W9KRG2_9BURK</name>
<dbReference type="Pfam" id="PF18765">
    <property type="entry name" value="Polbeta"/>
    <property type="match status" value="1"/>
</dbReference>
<organism evidence="2 3">
    <name type="scientific">Rhodoferax ferrireducens</name>
    <dbReference type="NCBI Taxonomy" id="192843"/>
    <lineage>
        <taxon>Bacteria</taxon>
        <taxon>Pseudomonadati</taxon>
        <taxon>Pseudomonadota</taxon>
        <taxon>Betaproteobacteria</taxon>
        <taxon>Burkholderiales</taxon>
        <taxon>Comamonadaceae</taxon>
        <taxon>Rhodoferax</taxon>
    </lineage>
</organism>
<dbReference type="InterPro" id="IPR041633">
    <property type="entry name" value="Polbeta"/>
</dbReference>
<protein>
    <submittedName>
        <fullName evidence="2">DNA polymerase III subunit beta</fullName>
    </submittedName>
</protein>
<evidence type="ECO:0000313" key="3">
    <source>
        <dbReference type="Proteomes" id="UP000192505"/>
    </source>
</evidence>
<reference evidence="2 3" key="1">
    <citation type="submission" date="2017-01" db="EMBL/GenBank/DDBJ databases">
        <title>Novel large sulfur bacteria in the metagenomes of groundwater-fed chemosynthetic microbial mats in the Lake Huron basin.</title>
        <authorList>
            <person name="Sharrar A.M."/>
            <person name="Flood B.E."/>
            <person name="Bailey J.V."/>
            <person name="Jones D.S."/>
            <person name="Biddanda B."/>
            <person name="Ruberg S.A."/>
            <person name="Marcus D.N."/>
            <person name="Dick G.J."/>
        </authorList>
    </citation>
    <scope>NUCLEOTIDE SEQUENCE [LARGE SCALE GENOMIC DNA]</scope>
    <source>
        <strain evidence="2">A7</strain>
    </source>
</reference>
<gene>
    <name evidence="2" type="ORF">BWK72_15500</name>
</gene>
<feature type="domain" description="Polymerase beta nucleotidyltransferase" evidence="1">
    <location>
        <begin position="17"/>
        <end position="104"/>
    </location>
</feature>